<name>A0AA86UCM4_9EUKA</name>
<dbReference type="SUPFAM" id="SSF52058">
    <property type="entry name" value="L domain-like"/>
    <property type="match status" value="1"/>
</dbReference>
<evidence type="ECO:0000256" key="2">
    <source>
        <dbReference type="ARBA" id="ARBA00022737"/>
    </source>
</evidence>
<dbReference type="AlphaFoldDB" id="A0AA86UCM4"/>
<reference evidence="3" key="1">
    <citation type="submission" date="2023-06" db="EMBL/GenBank/DDBJ databases">
        <authorList>
            <person name="Kurt Z."/>
        </authorList>
    </citation>
    <scope>NUCLEOTIDE SEQUENCE</scope>
</reference>
<protein>
    <submittedName>
        <fullName evidence="3">Uncharacterized protein</fullName>
    </submittedName>
</protein>
<dbReference type="EMBL" id="CATOUU010000642">
    <property type="protein sequence ID" value="CAI9936868.1"/>
    <property type="molecule type" value="Genomic_DNA"/>
</dbReference>
<sequence>MNISKQLGYEDNQQNQYEKHLPRIKNGILKIKKDQYVTDLSFMQHFQLKELYITKCHCIQLQQAFSETCSILLADKCKIKNLSGIDQNTSLRSLYLSDNLLENLEPLRNMILLDNLTLNNNKIADISSLNHLTNLKFLNISNNIIANLSTITKLHNLEILTVSKNKLTSLHGIQNLKSLKSLYVDNCKVTDLYGIQHLKYLSYVQLQNNQITDLSPLSGCCSLKILHAGNNLITSVSPLISHSQYAQFKYVAVELNYITDIQLLNSNLHFNKFSFCDQKLPNQSQIQIAQRMRTIYTTRVYFESLKQKHRQISMLHSSTLSEVKIFKQSLINVQLNLSNRLLLVFEQSEHEDYLQ</sequence>
<dbReference type="SMART" id="SM00365">
    <property type="entry name" value="LRR_SD22"/>
    <property type="match status" value="6"/>
</dbReference>
<keyword evidence="5" id="KW-1185">Reference proteome</keyword>
<reference evidence="4 5" key="2">
    <citation type="submission" date="2024-07" db="EMBL/GenBank/DDBJ databases">
        <authorList>
            <person name="Akdeniz Z."/>
        </authorList>
    </citation>
    <scope>NUCLEOTIDE SEQUENCE [LARGE SCALE GENOMIC DNA]</scope>
</reference>
<dbReference type="Proteomes" id="UP001642409">
    <property type="component" value="Unassembled WGS sequence"/>
</dbReference>
<dbReference type="PANTHER" id="PTHR46652">
    <property type="entry name" value="LEUCINE-RICH REPEAT AND IQ DOMAIN-CONTAINING PROTEIN 1-RELATED"/>
    <property type="match status" value="1"/>
</dbReference>
<gene>
    <name evidence="3" type="ORF">HINF_LOCUS24513</name>
    <name evidence="4" type="ORF">HINF_LOCUS30189</name>
</gene>
<dbReference type="EMBL" id="CAXDID020000098">
    <property type="protein sequence ID" value="CAL6025351.1"/>
    <property type="molecule type" value="Genomic_DNA"/>
</dbReference>
<proteinExistence type="predicted"/>
<accession>A0AA86UCM4</accession>
<dbReference type="PROSITE" id="PS51450">
    <property type="entry name" value="LRR"/>
    <property type="match status" value="6"/>
</dbReference>
<dbReference type="InterPro" id="IPR050836">
    <property type="entry name" value="SDS22/Internalin_LRR"/>
</dbReference>
<keyword evidence="1" id="KW-0433">Leucine-rich repeat</keyword>
<dbReference type="Gene3D" id="3.80.10.10">
    <property type="entry name" value="Ribonuclease Inhibitor"/>
    <property type="match status" value="1"/>
</dbReference>
<evidence type="ECO:0000256" key="1">
    <source>
        <dbReference type="ARBA" id="ARBA00022614"/>
    </source>
</evidence>
<dbReference type="PANTHER" id="PTHR46652:SF3">
    <property type="entry name" value="LEUCINE-RICH REPEAT-CONTAINING PROTEIN 9"/>
    <property type="match status" value="1"/>
</dbReference>
<dbReference type="InterPro" id="IPR001611">
    <property type="entry name" value="Leu-rich_rpt"/>
</dbReference>
<keyword evidence="2" id="KW-0677">Repeat</keyword>
<dbReference type="InterPro" id="IPR025875">
    <property type="entry name" value="Leu-rich_rpt_4"/>
</dbReference>
<comment type="caution">
    <text evidence="3">The sequence shown here is derived from an EMBL/GenBank/DDBJ whole genome shotgun (WGS) entry which is preliminary data.</text>
</comment>
<organism evidence="3">
    <name type="scientific">Hexamita inflata</name>
    <dbReference type="NCBI Taxonomy" id="28002"/>
    <lineage>
        <taxon>Eukaryota</taxon>
        <taxon>Metamonada</taxon>
        <taxon>Diplomonadida</taxon>
        <taxon>Hexamitidae</taxon>
        <taxon>Hexamitinae</taxon>
        <taxon>Hexamita</taxon>
    </lineage>
</organism>
<evidence type="ECO:0000313" key="4">
    <source>
        <dbReference type="EMBL" id="CAL6025351.1"/>
    </source>
</evidence>
<evidence type="ECO:0000313" key="3">
    <source>
        <dbReference type="EMBL" id="CAI9936868.1"/>
    </source>
</evidence>
<dbReference type="InterPro" id="IPR032675">
    <property type="entry name" value="LRR_dom_sf"/>
</dbReference>
<dbReference type="Pfam" id="PF12799">
    <property type="entry name" value="LRR_4"/>
    <property type="match status" value="2"/>
</dbReference>
<evidence type="ECO:0000313" key="5">
    <source>
        <dbReference type="Proteomes" id="UP001642409"/>
    </source>
</evidence>